<dbReference type="Proteomes" id="UP001271007">
    <property type="component" value="Unassembled WGS sequence"/>
</dbReference>
<comment type="caution">
    <text evidence="1">The sequence shown here is derived from an EMBL/GenBank/DDBJ whole genome shotgun (WGS) entry which is preliminary data.</text>
</comment>
<gene>
    <name evidence="1" type="ORF">LTR09_010866</name>
</gene>
<evidence type="ECO:0000313" key="1">
    <source>
        <dbReference type="EMBL" id="KAK3047752.1"/>
    </source>
</evidence>
<accession>A0AAJ0D744</accession>
<proteinExistence type="predicted"/>
<keyword evidence="2" id="KW-1185">Reference proteome</keyword>
<evidence type="ECO:0000313" key="2">
    <source>
        <dbReference type="Proteomes" id="UP001271007"/>
    </source>
</evidence>
<name>A0AAJ0D744_9PEZI</name>
<dbReference type="EMBL" id="JAWDJX010000057">
    <property type="protein sequence ID" value="KAK3047752.1"/>
    <property type="molecule type" value="Genomic_DNA"/>
</dbReference>
<organism evidence="1 2">
    <name type="scientific">Extremus antarcticus</name>
    <dbReference type="NCBI Taxonomy" id="702011"/>
    <lineage>
        <taxon>Eukaryota</taxon>
        <taxon>Fungi</taxon>
        <taxon>Dikarya</taxon>
        <taxon>Ascomycota</taxon>
        <taxon>Pezizomycotina</taxon>
        <taxon>Dothideomycetes</taxon>
        <taxon>Dothideomycetidae</taxon>
        <taxon>Mycosphaerellales</taxon>
        <taxon>Extremaceae</taxon>
        <taxon>Extremus</taxon>
    </lineage>
</organism>
<dbReference type="AlphaFoldDB" id="A0AAJ0D744"/>
<reference evidence="1" key="1">
    <citation type="submission" date="2023-04" db="EMBL/GenBank/DDBJ databases">
        <title>Black Yeasts Isolated from many extreme environments.</title>
        <authorList>
            <person name="Coleine C."/>
            <person name="Stajich J.E."/>
            <person name="Selbmann L."/>
        </authorList>
    </citation>
    <scope>NUCLEOTIDE SEQUENCE</scope>
    <source>
        <strain evidence="1">CCFEE 5312</strain>
    </source>
</reference>
<sequence length="120" mass="13514">MPALIPNYAQSAFELALRLKDCMYFFTIGDMLKALSMDCRTEQVQQLINERRISTTDQLEDEEYGYQAFGPPSEACSYLKLELDKTGNLTTGLKEISSAAIHSQETITNSKELIARALVR</sequence>
<protein>
    <submittedName>
        <fullName evidence="1">Uncharacterized protein</fullName>
    </submittedName>
</protein>